<reference evidence="1 2" key="1">
    <citation type="journal article" date="2023" name="Microbiol. Spectr.">
        <title>Symbiosis of Carpenter Bees with Uncharacterized Lactic Acid Bacteria Showing NAD Auxotrophy.</title>
        <authorList>
            <person name="Kawasaki S."/>
            <person name="Ozawa K."/>
            <person name="Mori T."/>
            <person name="Yamamoto A."/>
            <person name="Ito M."/>
            <person name="Ohkuma M."/>
            <person name="Sakamoto M."/>
            <person name="Matsutani M."/>
        </authorList>
    </citation>
    <scope>NUCLEOTIDE SEQUENCE [LARGE SCALE GENOMIC DNA]</scope>
    <source>
        <strain evidence="1 2">KimC2</strain>
    </source>
</reference>
<protein>
    <submittedName>
        <fullName evidence="1">Uncharacterized protein</fullName>
    </submittedName>
</protein>
<sequence length="176" mass="20372">MNYIISTIRNTYNMLDYLHDISANFSLFNEGISLEGLDFTLKYQAKNKSSFKTIEKFHLLSTTGPDLVSRDLRVVLEQTVPTEVEFFDAEICYENEILSGFSVINSIKKIDCCDMDKSEYELTNFDPHNPVYMFLYTVILDNIPDGFNIVRCNEQSNLIVISENKICDFELWLEGN</sequence>
<organism evidence="1 2">
    <name type="scientific">Xylocopilactobacillus apis</name>
    <dbReference type="NCBI Taxonomy" id="2932183"/>
    <lineage>
        <taxon>Bacteria</taxon>
        <taxon>Bacillati</taxon>
        <taxon>Bacillota</taxon>
        <taxon>Bacilli</taxon>
        <taxon>Lactobacillales</taxon>
        <taxon>Lactobacillaceae</taxon>
        <taxon>Xylocopilactobacillus</taxon>
    </lineage>
</organism>
<gene>
    <name evidence="1" type="ORF">KIMC2_02740</name>
</gene>
<dbReference type="EMBL" id="AP026801">
    <property type="protein sequence ID" value="BDR55712.1"/>
    <property type="molecule type" value="Genomic_DNA"/>
</dbReference>
<dbReference type="AlphaFoldDB" id="A0AAU9D4G7"/>
<proteinExistence type="predicted"/>
<evidence type="ECO:0000313" key="1">
    <source>
        <dbReference type="EMBL" id="BDR55712.1"/>
    </source>
</evidence>
<dbReference type="RefSeq" id="WP_317697236.1">
    <property type="nucleotide sequence ID" value="NZ_AP026801.1"/>
</dbReference>
<evidence type="ECO:0000313" key="2">
    <source>
        <dbReference type="Proteomes" id="UP001321804"/>
    </source>
</evidence>
<dbReference type="Proteomes" id="UP001321804">
    <property type="component" value="Chromosome"/>
</dbReference>
<accession>A0AAU9D4G7</accession>
<dbReference type="KEGG" id="xak:KIMC2_02740"/>
<keyword evidence="2" id="KW-1185">Reference proteome</keyword>
<name>A0AAU9D4G7_9LACO</name>